<dbReference type="Proteomes" id="UP000051461">
    <property type="component" value="Unassembled WGS sequence"/>
</dbReference>
<gene>
    <name evidence="5" type="ORF">FC07_GL000540</name>
</gene>
<dbReference type="InterPro" id="IPR036291">
    <property type="entry name" value="NAD(P)-bd_dom_sf"/>
</dbReference>
<name>A0A0R1GKG9_9LACO</name>
<evidence type="ECO:0000313" key="6">
    <source>
        <dbReference type="Proteomes" id="UP000051461"/>
    </source>
</evidence>
<dbReference type="STRING" id="1423726.FC07_GL000540"/>
<dbReference type="PANTHER" id="PTHR43963">
    <property type="entry name" value="CARBONYL REDUCTASE 1-RELATED"/>
    <property type="match status" value="1"/>
</dbReference>
<dbReference type="RefSeq" id="WP_057904968.1">
    <property type="nucleotide sequence ID" value="NZ_AZDA01000091.1"/>
</dbReference>
<dbReference type="SUPFAM" id="SSF51735">
    <property type="entry name" value="NAD(P)-binding Rossmann-fold domains"/>
    <property type="match status" value="1"/>
</dbReference>
<evidence type="ECO:0000256" key="2">
    <source>
        <dbReference type="ARBA" id="ARBA00022857"/>
    </source>
</evidence>
<accession>A0A0R1GKG9</accession>
<dbReference type="AlphaFoldDB" id="A0A0R1GKG9"/>
<sequence length="249" mass="25988">MPQITLITGGNRGMGLALAQALAAAGHQVIIGARDLAKGQAAVAQLQQQQLTADVVQLDVTDPVSVQQATATLQQCYPYLTCLINNAGAVFDQRQAPSVIPQAALRADFDINYFGLIDVTQHLLPLLKKAPQAKIINISSMMGSKTEALNPASEVYRASAVGYQSAKAAANMYTVQLAKELQQAHLPITVNAVDPGMVATEFGGASPEQAAARGAQPLAVGIARTLALATSATNDVTATFSNTHGRVGW</sequence>
<dbReference type="Gene3D" id="3.40.50.720">
    <property type="entry name" value="NAD(P)-binding Rossmann-like Domain"/>
    <property type="match status" value="1"/>
</dbReference>
<keyword evidence="6" id="KW-1185">Reference proteome</keyword>
<protein>
    <submittedName>
        <fullName evidence="5">Carbonyl reductase</fullName>
    </submittedName>
</protein>
<evidence type="ECO:0000256" key="4">
    <source>
        <dbReference type="RuleBase" id="RU000363"/>
    </source>
</evidence>
<dbReference type="PRINTS" id="PR00080">
    <property type="entry name" value="SDRFAMILY"/>
</dbReference>
<reference evidence="5 6" key="1">
    <citation type="journal article" date="2015" name="Genome Announc.">
        <title>Expanding the biotechnology potential of lactobacilli through comparative genomics of 213 strains and associated genera.</title>
        <authorList>
            <person name="Sun Z."/>
            <person name="Harris H.M."/>
            <person name="McCann A."/>
            <person name="Guo C."/>
            <person name="Argimon S."/>
            <person name="Zhang W."/>
            <person name="Yang X."/>
            <person name="Jeffery I.B."/>
            <person name="Cooney J.C."/>
            <person name="Kagawa T.F."/>
            <person name="Liu W."/>
            <person name="Song Y."/>
            <person name="Salvetti E."/>
            <person name="Wrobel A."/>
            <person name="Rasinkangas P."/>
            <person name="Parkhill J."/>
            <person name="Rea M.C."/>
            <person name="O'Sullivan O."/>
            <person name="Ritari J."/>
            <person name="Douillard F.P."/>
            <person name="Paul Ross R."/>
            <person name="Yang R."/>
            <person name="Briner A.E."/>
            <person name="Felis G.E."/>
            <person name="de Vos W.M."/>
            <person name="Barrangou R."/>
            <person name="Klaenhammer T.R."/>
            <person name="Caufield P.W."/>
            <person name="Cui Y."/>
            <person name="Zhang H."/>
            <person name="O'Toole P.W."/>
        </authorList>
    </citation>
    <scope>NUCLEOTIDE SEQUENCE [LARGE SCALE GENOMIC DNA]</scope>
    <source>
        <strain evidence="5 6">DSM 20003</strain>
    </source>
</reference>
<proteinExistence type="inferred from homology"/>
<evidence type="ECO:0000256" key="3">
    <source>
        <dbReference type="ARBA" id="ARBA00023002"/>
    </source>
</evidence>
<dbReference type="EMBL" id="AZDA01000091">
    <property type="protein sequence ID" value="KRK34526.1"/>
    <property type="molecule type" value="Genomic_DNA"/>
</dbReference>
<comment type="similarity">
    <text evidence="1 4">Belongs to the short-chain dehydrogenases/reductases (SDR) family.</text>
</comment>
<dbReference type="InterPro" id="IPR002347">
    <property type="entry name" value="SDR_fam"/>
</dbReference>
<dbReference type="OrthoDB" id="5786478at2"/>
<keyword evidence="2" id="KW-0521">NADP</keyword>
<dbReference type="GO" id="GO:0016491">
    <property type="term" value="F:oxidoreductase activity"/>
    <property type="evidence" value="ECO:0007669"/>
    <property type="project" value="UniProtKB-KW"/>
</dbReference>
<comment type="caution">
    <text evidence="5">The sequence shown here is derived from an EMBL/GenBank/DDBJ whole genome shotgun (WGS) entry which is preliminary data.</text>
</comment>
<keyword evidence="3" id="KW-0560">Oxidoreductase</keyword>
<evidence type="ECO:0000313" key="5">
    <source>
        <dbReference type="EMBL" id="KRK34526.1"/>
    </source>
</evidence>
<organism evidence="5 6">
    <name type="scientific">Loigolactobacillus bifermentans DSM 20003</name>
    <dbReference type="NCBI Taxonomy" id="1423726"/>
    <lineage>
        <taxon>Bacteria</taxon>
        <taxon>Bacillati</taxon>
        <taxon>Bacillota</taxon>
        <taxon>Bacilli</taxon>
        <taxon>Lactobacillales</taxon>
        <taxon>Lactobacillaceae</taxon>
        <taxon>Loigolactobacillus</taxon>
    </lineage>
</organism>
<dbReference type="PANTHER" id="PTHR43963:SF6">
    <property type="entry name" value="CHAIN DEHYDROGENASE FAMILY PROTEIN, PUTATIVE (AFU_ORTHOLOGUE AFUA_3G15350)-RELATED"/>
    <property type="match status" value="1"/>
</dbReference>
<dbReference type="PRINTS" id="PR00081">
    <property type="entry name" value="GDHRDH"/>
</dbReference>
<dbReference type="Pfam" id="PF00106">
    <property type="entry name" value="adh_short"/>
    <property type="match status" value="1"/>
</dbReference>
<dbReference type="PATRIC" id="fig|1423726.3.peg.555"/>
<evidence type="ECO:0000256" key="1">
    <source>
        <dbReference type="ARBA" id="ARBA00006484"/>
    </source>
</evidence>